<evidence type="ECO:0000313" key="2">
    <source>
        <dbReference type="Proteomes" id="UP000032142"/>
    </source>
</evidence>
<dbReference type="Proteomes" id="UP000032142">
    <property type="component" value="Unassembled WGS sequence"/>
</dbReference>
<keyword evidence="2" id="KW-1185">Reference proteome</keyword>
<organism evidence="1 2">
    <name type="scientific">Gossypium arboreum</name>
    <name type="common">Tree cotton</name>
    <name type="synonym">Gossypium nanking</name>
    <dbReference type="NCBI Taxonomy" id="29729"/>
    <lineage>
        <taxon>Eukaryota</taxon>
        <taxon>Viridiplantae</taxon>
        <taxon>Streptophyta</taxon>
        <taxon>Embryophyta</taxon>
        <taxon>Tracheophyta</taxon>
        <taxon>Spermatophyta</taxon>
        <taxon>Magnoliopsida</taxon>
        <taxon>eudicotyledons</taxon>
        <taxon>Gunneridae</taxon>
        <taxon>Pentapetalae</taxon>
        <taxon>rosids</taxon>
        <taxon>malvids</taxon>
        <taxon>Malvales</taxon>
        <taxon>Malvaceae</taxon>
        <taxon>Malvoideae</taxon>
        <taxon>Gossypium</taxon>
    </lineage>
</organism>
<proteinExistence type="predicted"/>
<dbReference type="AlphaFoldDB" id="A0A0B0NVD8"/>
<evidence type="ECO:0000313" key="1">
    <source>
        <dbReference type="EMBL" id="KHG18483.1"/>
    </source>
</evidence>
<sequence>MIKVYLSHFRMAIRIYTKPKGT</sequence>
<name>A0A0B0NVD8_GOSAR</name>
<dbReference type="EMBL" id="KN410701">
    <property type="protein sequence ID" value="KHG18483.1"/>
    <property type="molecule type" value="Genomic_DNA"/>
</dbReference>
<reference evidence="2" key="1">
    <citation type="submission" date="2014-09" db="EMBL/GenBank/DDBJ databases">
        <authorList>
            <person name="Mudge J."/>
            <person name="Ramaraj T."/>
            <person name="Lindquist I.E."/>
            <person name="Bharti A.K."/>
            <person name="Sundararajan A."/>
            <person name="Cameron C.T."/>
            <person name="Woodward J.E."/>
            <person name="May G.D."/>
            <person name="Brubaker C."/>
            <person name="Broadhvest J."/>
            <person name="Wilkins T.A."/>
        </authorList>
    </citation>
    <scope>NUCLEOTIDE SEQUENCE</scope>
    <source>
        <strain evidence="2">cv. AKA8401</strain>
    </source>
</reference>
<accession>A0A0B0NVD8</accession>
<gene>
    <name evidence="1" type="ORF">F383_24482</name>
</gene>
<protein>
    <submittedName>
        <fullName evidence="1">Uncharacterized protein</fullName>
    </submittedName>
</protein>